<keyword evidence="1" id="KW-0175">Coiled coil</keyword>
<evidence type="ECO:0000313" key="5">
    <source>
        <dbReference type="Proteomes" id="UP000284657"/>
    </source>
</evidence>
<dbReference type="Proteomes" id="UP000277300">
    <property type="component" value="Unassembled WGS sequence"/>
</dbReference>
<gene>
    <name evidence="2" type="ORF">BBJ29_007904</name>
    <name evidence="3" type="ORF">BBP00_00005542</name>
</gene>
<organism evidence="3 4">
    <name type="scientific">Phytophthora kernoviae</name>
    <dbReference type="NCBI Taxonomy" id="325452"/>
    <lineage>
        <taxon>Eukaryota</taxon>
        <taxon>Sar</taxon>
        <taxon>Stramenopiles</taxon>
        <taxon>Oomycota</taxon>
        <taxon>Peronosporomycetes</taxon>
        <taxon>Peronosporales</taxon>
        <taxon>Peronosporaceae</taxon>
        <taxon>Phytophthora</taxon>
    </lineage>
</organism>
<evidence type="ECO:0000313" key="2">
    <source>
        <dbReference type="EMBL" id="RLN48523.1"/>
    </source>
</evidence>
<dbReference type="Gene3D" id="2.60.120.40">
    <property type="match status" value="1"/>
</dbReference>
<dbReference type="InterPro" id="IPR008983">
    <property type="entry name" value="Tumour_necrosis_fac-like_dom"/>
</dbReference>
<reference evidence="4 5" key="1">
    <citation type="submission" date="2018-07" db="EMBL/GenBank/DDBJ databases">
        <title>Genome sequencing of oomycete isolates from Chile give support for New Zealand origin for Phytophthora kernoviae and make available the first Nothophytophthora sp. genome.</title>
        <authorList>
            <person name="Studholme D.J."/>
            <person name="Sanfuentes E."/>
            <person name="Panda P."/>
            <person name="Hill R."/>
            <person name="Sambles C."/>
            <person name="Grant M."/>
            <person name="Williams N.M."/>
            <person name="Mcdougal R.L."/>
        </authorList>
    </citation>
    <scope>NUCLEOTIDE SEQUENCE [LARGE SCALE GENOMIC DNA]</scope>
    <source>
        <strain evidence="3">Chile6</strain>
        <strain evidence="2">Chile7</strain>
    </source>
</reference>
<dbReference type="EMBL" id="MBDO02000164">
    <property type="protein sequence ID" value="RLN61204.1"/>
    <property type="molecule type" value="Genomic_DNA"/>
</dbReference>
<dbReference type="AlphaFoldDB" id="A0A3F2RNM9"/>
<name>A0A3F2RNM9_9STRA</name>
<feature type="coiled-coil region" evidence="1">
    <location>
        <begin position="88"/>
        <end position="115"/>
    </location>
</feature>
<evidence type="ECO:0000256" key="1">
    <source>
        <dbReference type="SAM" id="Coils"/>
    </source>
</evidence>
<dbReference type="OrthoDB" id="123297at2759"/>
<accession>A0A3F2RNM9</accession>
<evidence type="ECO:0000313" key="4">
    <source>
        <dbReference type="Proteomes" id="UP000277300"/>
    </source>
</evidence>
<protein>
    <submittedName>
        <fullName evidence="3">Uncharacterized protein</fullName>
    </submittedName>
</protein>
<evidence type="ECO:0000313" key="3">
    <source>
        <dbReference type="EMBL" id="RLN61204.1"/>
    </source>
</evidence>
<dbReference type="Proteomes" id="UP000284657">
    <property type="component" value="Unassembled WGS sequence"/>
</dbReference>
<sequence>MECATELSLEHYANLSNSIPDATATDYAECFSEVLNSSHDDVNNIPSTFKHHKNDVFQLEIPVKIQVLRQSRVAKYSFSLEPISVERTDVLESKMRDLQDEVDALRAEGEEATTKHNTSLQEIGEVVRSLQQDLSDRGLIIDELRAVVNNVLQNMDNRGALISKLQDEVKALRVVNNSAAVVQAKATTKLNDVIRWEPTGLGFGLSVTGVDAVLLVVTPGTYHATVVVNHQASDFNSVVQLKKGNECIQTAYCGFEQGHGGSTSLSCITQVKKGDQLAVLSNASLTSTSYLTLVRIDK</sequence>
<dbReference type="EMBL" id="MBAD02002295">
    <property type="protein sequence ID" value="RLN48523.1"/>
    <property type="molecule type" value="Genomic_DNA"/>
</dbReference>
<comment type="caution">
    <text evidence="3">The sequence shown here is derived from an EMBL/GenBank/DDBJ whole genome shotgun (WGS) entry which is preliminary data.</text>
</comment>
<proteinExistence type="predicted"/>